<keyword evidence="3" id="KW-1185">Reference proteome</keyword>
<sequence>MRFSVASILIALSLIAVIQAATCRCYNDDADYTKNCCGPSGGSYSRSKCTVKSSSRFDKCCQGFGELSDC</sequence>
<evidence type="ECO:0000256" key="1">
    <source>
        <dbReference type="SAM" id="SignalP"/>
    </source>
</evidence>
<protein>
    <submittedName>
        <fullName evidence="2">Uncharacterized protein</fullName>
    </submittedName>
</protein>
<organism evidence="2 3">
    <name type="scientific">Basidiobolus ranarum</name>
    <dbReference type="NCBI Taxonomy" id="34480"/>
    <lineage>
        <taxon>Eukaryota</taxon>
        <taxon>Fungi</taxon>
        <taxon>Fungi incertae sedis</taxon>
        <taxon>Zoopagomycota</taxon>
        <taxon>Entomophthoromycotina</taxon>
        <taxon>Basidiobolomycetes</taxon>
        <taxon>Basidiobolales</taxon>
        <taxon>Basidiobolaceae</taxon>
        <taxon>Basidiobolus</taxon>
    </lineage>
</organism>
<proteinExistence type="predicted"/>
<reference evidence="2 3" key="1">
    <citation type="submission" date="2023-04" db="EMBL/GenBank/DDBJ databases">
        <title>Genome of Basidiobolus ranarum AG-B5.</title>
        <authorList>
            <person name="Stajich J.E."/>
            <person name="Carter-House D."/>
            <person name="Gryganskyi A."/>
        </authorList>
    </citation>
    <scope>NUCLEOTIDE SEQUENCE [LARGE SCALE GENOMIC DNA]</scope>
    <source>
        <strain evidence="2 3">AG-B5</strain>
    </source>
</reference>
<evidence type="ECO:0000313" key="3">
    <source>
        <dbReference type="Proteomes" id="UP001479436"/>
    </source>
</evidence>
<evidence type="ECO:0000313" key="2">
    <source>
        <dbReference type="EMBL" id="KAK9687744.1"/>
    </source>
</evidence>
<dbReference type="Proteomes" id="UP001479436">
    <property type="component" value="Unassembled WGS sequence"/>
</dbReference>
<keyword evidence="1" id="KW-0732">Signal</keyword>
<accession>A0ABR2VPB0</accession>
<feature type="signal peptide" evidence="1">
    <location>
        <begin position="1"/>
        <end position="20"/>
    </location>
</feature>
<gene>
    <name evidence="2" type="ORF">K7432_014668</name>
</gene>
<feature type="chain" id="PRO_5045948860" evidence="1">
    <location>
        <begin position="21"/>
        <end position="70"/>
    </location>
</feature>
<comment type="caution">
    <text evidence="2">The sequence shown here is derived from an EMBL/GenBank/DDBJ whole genome shotgun (WGS) entry which is preliminary data.</text>
</comment>
<name>A0ABR2VPB0_9FUNG</name>
<dbReference type="EMBL" id="JASJQH010008607">
    <property type="protein sequence ID" value="KAK9687744.1"/>
    <property type="molecule type" value="Genomic_DNA"/>
</dbReference>